<dbReference type="Proteomes" id="UP001497535">
    <property type="component" value="Unassembled WGS sequence"/>
</dbReference>
<organism evidence="1 2">
    <name type="scientific">Meloidogyne enterolobii</name>
    <name type="common">Root-knot nematode worm</name>
    <name type="synonym">Meloidogyne mayaguensis</name>
    <dbReference type="NCBI Taxonomy" id="390850"/>
    <lineage>
        <taxon>Eukaryota</taxon>
        <taxon>Metazoa</taxon>
        <taxon>Ecdysozoa</taxon>
        <taxon>Nematoda</taxon>
        <taxon>Chromadorea</taxon>
        <taxon>Rhabditida</taxon>
        <taxon>Tylenchina</taxon>
        <taxon>Tylenchomorpha</taxon>
        <taxon>Tylenchoidea</taxon>
        <taxon>Meloidogynidae</taxon>
        <taxon>Meloidogyninae</taxon>
        <taxon>Meloidogyne</taxon>
    </lineage>
</organism>
<keyword evidence="2" id="KW-1185">Reference proteome</keyword>
<evidence type="ECO:0000313" key="2">
    <source>
        <dbReference type="Proteomes" id="UP001497535"/>
    </source>
</evidence>
<protein>
    <submittedName>
        <fullName evidence="1">Uncharacterized protein</fullName>
    </submittedName>
</protein>
<reference evidence="1" key="1">
    <citation type="submission" date="2023-11" db="EMBL/GenBank/DDBJ databases">
        <authorList>
            <person name="Poullet M."/>
        </authorList>
    </citation>
    <scope>NUCLEOTIDE SEQUENCE</scope>
    <source>
        <strain evidence="1">E1834</strain>
    </source>
</reference>
<sequence>MFPSHYPCSLQTIYVPLKLPLVPFTLPLSFCIPAYVPFTLLMPLHTTYAAYNTLLHFPLFPSYYSCSAHLCLFPSILPLFLLHFANFGVKLEI</sequence>
<gene>
    <name evidence="1" type="ORF">MENTE1834_LOCUS35757</name>
</gene>
<comment type="caution">
    <text evidence="1">The sequence shown here is derived from an EMBL/GenBank/DDBJ whole genome shotgun (WGS) entry which is preliminary data.</text>
</comment>
<accession>A0ACB1ADG5</accession>
<proteinExistence type="predicted"/>
<evidence type="ECO:0000313" key="1">
    <source>
        <dbReference type="EMBL" id="CAK5088120.1"/>
    </source>
</evidence>
<dbReference type="EMBL" id="CAVMJV010000070">
    <property type="protein sequence ID" value="CAK5088120.1"/>
    <property type="molecule type" value="Genomic_DNA"/>
</dbReference>
<name>A0ACB1ADG5_MELEN</name>